<evidence type="ECO:0000313" key="3">
    <source>
        <dbReference type="EMBL" id="RSD30887.1"/>
    </source>
</evidence>
<protein>
    <submittedName>
        <fullName evidence="3">DUF2909 domain-containing protein</fullName>
    </submittedName>
</protein>
<dbReference type="RefSeq" id="WP_125321708.1">
    <property type="nucleotide sequence ID" value="NZ_AP024890.1"/>
</dbReference>
<evidence type="ECO:0000313" key="4">
    <source>
        <dbReference type="Proteomes" id="UP000269041"/>
    </source>
</evidence>
<dbReference type="AlphaFoldDB" id="A0A3R9EG49"/>
<evidence type="ECO:0000256" key="1">
    <source>
        <dbReference type="SAM" id="Phobius"/>
    </source>
</evidence>
<dbReference type="Pfam" id="PF11137">
    <property type="entry name" value="DUF2909"/>
    <property type="match status" value="1"/>
</dbReference>
<evidence type="ECO:0000313" key="5">
    <source>
        <dbReference type="Proteomes" id="UP000565719"/>
    </source>
</evidence>
<keyword evidence="1" id="KW-0812">Transmembrane</keyword>
<accession>A0A3R9EG49</accession>
<organism evidence="3 4">
    <name type="scientific">Vibrio pectenicida</name>
    <dbReference type="NCBI Taxonomy" id="62763"/>
    <lineage>
        <taxon>Bacteria</taxon>
        <taxon>Pseudomonadati</taxon>
        <taxon>Pseudomonadota</taxon>
        <taxon>Gammaproteobacteria</taxon>
        <taxon>Vibrionales</taxon>
        <taxon>Vibrionaceae</taxon>
        <taxon>Vibrio</taxon>
    </lineage>
</organism>
<feature type="transmembrane region" description="Helical" evidence="1">
    <location>
        <begin position="52"/>
        <end position="71"/>
    </location>
</feature>
<reference evidence="3 4" key="1">
    <citation type="submission" date="2018-12" db="EMBL/GenBank/DDBJ databases">
        <title>Genomic taxonomy of the Vibrionaceae family.</title>
        <authorList>
            <person name="Gomez-Gil B."/>
            <person name="Enciso-Ibarra K."/>
        </authorList>
    </citation>
    <scope>NUCLEOTIDE SEQUENCE [LARGE SCALE GENOMIC DNA]</scope>
    <source>
        <strain evidence="3 4">CAIM 594</strain>
    </source>
</reference>
<dbReference type="OrthoDB" id="5706633at2"/>
<dbReference type="EMBL" id="RSFA01000049">
    <property type="protein sequence ID" value="RSD30887.1"/>
    <property type="molecule type" value="Genomic_DNA"/>
</dbReference>
<keyword evidence="4" id="KW-1185">Reference proteome</keyword>
<keyword evidence="1" id="KW-1133">Transmembrane helix</keyword>
<keyword evidence="1" id="KW-0472">Membrane</keyword>
<comment type="caution">
    <text evidence="3">The sequence shown here is derived from an EMBL/GenBank/DDBJ whole genome shotgun (WGS) entry which is preliminary data.</text>
</comment>
<name>A0A3R9EG49_9VIBR</name>
<dbReference type="Proteomes" id="UP000269041">
    <property type="component" value="Unassembled WGS sequence"/>
</dbReference>
<proteinExistence type="predicted"/>
<dbReference type="InterPro" id="IPR021313">
    <property type="entry name" value="DUF2909"/>
</dbReference>
<reference evidence="2 5" key="2">
    <citation type="submission" date="2019-09" db="EMBL/GenBank/DDBJ databases">
        <title>Draft genome sequencing and comparative genomics of hatchery-associated Vibrios.</title>
        <authorList>
            <person name="Kehlet-Delgado H."/>
            <person name="Mueller R.S."/>
        </authorList>
    </citation>
    <scope>NUCLEOTIDE SEQUENCE [LARGE SCALE GENOMIC DNA]</scope>
    <source>
        <strain evidence="2 5">99-46-Y</strain>
    </source>
</reference>
<dbReference type="EMBL" id="VTXC01000011">
    <property type="protein sequence ID" value="NOH70840.1"/>
    <property type="molecule type" value="Genomic_DNA"/>
</dbReference>
<evidence type="ECO:0000313" key="2">
    <source>
        <dbReference type="EMBL" id="NOH70840.1"/>
    </source>
</evidence>
<dbReference type="Proteomes" id="UP000565719">
    <property type="component" value="Unassembled WGS sequence"/>
</dbReference>
<sequence>MVLIFKSLLVLLLLFVIVNLARAMFEMVKGPQPDDQKIDGDKPMSHYLGRRVFLSALAVILLLSALLTGLVEPNVRPY</sequence>
<gene>
    <name evidence="3" type="ORF">EJA03_11645</name>
    <name evidence="2" type="ORF">F0225_05715</name>
</gene>